<protein>
    <submittedName>
        <fullName evidence="1">Uncharacterized protein</fullName>
    </submittedName>
</protein>
<dbReference type="AlphaFoldDB" id="A0A1Q9D3R9"/>
<organism evidence="1 2">
    <name type="scientific">Symbiodinium microadriaticum</name>
    <name type="common">Dinoflagellate</name>
    <name type="synonym">Zooxanthella microadriatica</name>
    <dbReference type="NCBI Taxonomy" id="2951"/>
    <lineage>
        <taxon>Eukaryota</taxon>
        <taxon>Sar</taxon>
        <taxon>Alveolata</taxon>
        <taxon>Dinophyceae</taxon>
        <taxon>Suessiales</taxon>
        <taxon>Symbiodiniaceae</taxon>
        <taxon>Symbiodinium</taxon>
    </lineage>
</organism>
<dbReference type="EMBL" id="LSRX01000740">
    <property type="protein sequence ID" value="OLP89830.1"/>
    <property type="molecule type" value="Genomic_DNA"/>
</dbReference>
<keyword evidence="2" id="KW-1185">Reference proteome</keyword>
<evidence type="ECO:0000313" key="2">
    <source>
        <dbReference type="Proteomes" id="UP000186817"/>
    </source>
</evidence>
<proteinExistence type="predicted"/>
<reference evidence="1 2" key="1">
    <citation type="submission" date="2016-02" db="EMBL/GenBank/DDBJ databases">
        <title>Genome analysis of coral dinoflagellate symbionts highlights evolutionary adaptations to a symbiotic lifestyle.</title>
        <authorList>
            <person name="Aranda M."/>
            <person name="Li Y."/>
            <person name="Liew Y.J."/>
            <person name="Baumgarten S."/>
            <person name="Simakov O."/>
            <person name="Wilson M."/>
            <person name="Piel J."/>
            <person name="Ashoor H."/>
            <person name="Bougouffa S."/>
            <person name="Bajic V.B."/>
            <person name="Ryu T."/>
            <person name="Ravasi T."/>
            <person name="Bayer T."/>
            <person name="Micklem G."/>
            <person name="Kim H."/>
            <person name="Bhak J."/>
            <person name="Lajeunesse T.C."/>
            <person name="Voolstra C.R."/>
        </authorList>
    </citation>
    <scope>NUCLEOTIDE SEQUENCE [LARGE SCALE GENOMIC DNA]</scope>
    <source>
        <strain evidence="1 2">CCMP2467</strain>
    </source>
</reference>
<accession>A0A1Q9D3R9</accession>
<sequence>MVYPAYHSFSQTFAAGNTEINMNIVKSSTRLSQMFFTFSNSNIDTDNTAGNYDKKKWNYFFHTMAVTIDNLEGVIDSNKQISAQIQIANKKFPEQEITSIAEFMYFLRRAVNVMSPYYDGFSIDIYRYANDKFIGGINFDKQPDMNFTGTNTKMGSLITFKVKGANANFALGIERVFD</sequence>
<gene>
    <name evidence="1" type="ORF">AK812_SmicGene28649</name>
</gene>
<evidence type="ECO:0000313" key="1">
    <source>
        <dbReference type="EMBL" id="OLP89830.1"/>
    </source>
</evidence>
<name>A0A1Q9D3R9_SYMMI</name>
<dbReference type="Proteomes" id="UP000186817">
    <property type="component" value="Unassembled WGS sequence"/>
</dbReference>
<dbReference type="OrthoDB" id="410998at2759"/>
<comment type="caution">
    <text evidence="1">The sequence shown here is derived from an EMBL/GenBank/DDBJ whole genome shotgun (WGS) entry which is preliminary data.</text>
</comment>